<name>A0A1L7ALA6_9PROT</name>
<evidence type="ECO:0000313" key="2">
    <source>
        <dbReference type="Proteomes" id="UP000185494"/>
    </source>
</evidence>
<dbReference type="Proteomes" id="UP000185494">
    <property type="component" value="Chromosome 2"/>
</dbReference>
<evidence type="ECO:0000313" key="1">
    <source>
        <dbReference type="EMBL" id="APT59524.1"/>
    </source>
</evidence>
<organism evidence="1 2">
    <name type="scientific">Roseomonas gilardii</name>
    <dbReference type="NCBI Taxonomy" id="257708"/>
    <lineage>
        <taxon>Bacteria</taxon>
        <taxon>Pseudomonadati</taxon>
        <taxon>Pseudomonadota</taxon>
        <taxon>Alphaproteobacteria</taxon>
        <taxon>Acetobacterales</taxon>
        <taxon>Roseomonadaceae</taxon>
        <taxon>Roseomonas</taxon>
    </lineage>
</organism>
<dbReference type="STRING" id="257708.RGI145_19445"/>
<dbReference type="GO" id="GO:0030435">
    <property type="term" value="P:sporulation resulting in formation of a cellular spore"/>
    <property type="evidence" value="ECO:0007669"/>
    <property type="project" value="InterPro"/>
</dbReference>
<dbReference type="SUPFAM" id="SSF160537">
    <property type="entry name" value="SpoVG-like"/>
    <property type="match status" value="1"/>
</dbReference>
<protein>
    <submittedName>
        <fullName evidence="1">Uncharacterized protein</fullName>
    </submittedName>
</protein>
<dbReference type="AlphaFoldDB" id="A0A1L7ALA6"/>
<dbReference type="KEGG" id="rgi:RGI145_19445"/>
<dbReference type="RefSeq" id="WP_075800236.1">
    <property type="nucleotide sequence ID" value="NZ_CP015584.1"/>
</dbReference>
<dbReference type="EMBL" id="CP015584">
    <property type="protein sequence ID" value="APT59524.1"/>
    <property type="molecule type" value="Genomic_DNA"/>
</dbReference>
<dbReference type="Gene3D" id="3.30.1120.40">
    <property type="entry name" value="Stage V sporulation protein G"/>
    <property type="match status" value="1"/>
</dbReference>
<sequence length="105" mass="11734">MSAPGIEIVEWKAMRRNSLLGFATVRLRMGLIIADITIHSSNGKRWASLPSRPMVDRDGNAMRDRATGKIRYSPILNWSDRDTADRFSAAVITALEAAHPQDLKE</sequence>
<dbReference type="InterPro" id="IPR036751">
    <property type="entry name" value="SpoVG_sf"/>
</dbReference>
<reference evidence="1 2" key="1">
    <citation type="submission" date="2016-05" db="EMBL/GenBank/DDBJ databases">
        <title>Complete Genome and Methylome Analysis of Psychrotrophic Bacterial Isolates from Antarctic Lake Untersee.</title>
        <authorList>
            <person name="Fomenkov A."/>
            <person name="Akimov V.N."/>
            <person name="Vasilyeva L.V."/>
            <person name="Andersen D."/>
            <person name="Vincze T."/>
            <person name="Roberts R.J."/>
        </authorList>
    </citation>
    <scope>NUCLEOTIDE SEQUENCE [LARGE SCALE GENOMIC DNA]</scope>
    <source>
        <strain evidence="1 2">U14-5</strain>
    </source>
</reference>
<proteinExistence type="predicted"/>
<gene>
    <name evidence="1" type="ORF">RGI145_19445</name>
</gene>
<accession>A0A1L7ALA6</accession>